<name>A0ABS4NEP0_9THEO</name>
<dbReference type="InterPro" id="IPR039648">
    <property type="entry name" value="DHPH_N"/>
</dbReference>
<dbReference type="Gene3D" id="3.50.50.60">
    <property type="entry name" value="FAD/NAD(P)-binding domain"/>
    <property type="match status" value="1"/>
</dbReference>
<comment type="caution">
    <text evidence="2">The sequence shown here is derived from an EMBL/GenBank/DDBJ whole genome shotgun (WGS) entry which is preliminary data.</text>
</comment>
<dbReference type="Pfam" id="PF00070">
    <property type="entry name" value="Pyr_redox"/>
    <property type="match status" value="1"/>
</dbReference>
<keyword evidence="3" id="KW-1185">Reference proteome</keyword>
<organism evidence="2 3">
    <name type="scientific">Thermoanaerobacterium butyriciformans</name>
    <dbReference type="NCBI Taxonomy" id="1702242"/>
    <lineage>
        <taxon>Bacteria</taxon>
        <taxon>Bacillati</taxon>
        <taxon>Bacillota</taxon>
        <taxon>Clostridia</taxon>
        <taxon>Thermoanaerobacterales</taxon>
        <taxon>Thermoanaerobacteraceae</taxon>
        <taxon>Thermoanaerobacterium</taxon>
    </lineage>
</organism>
<dbReference type="InterPro" id="IPR036188">
    <property type="entry name" value="FAD/NAD-bd_sf"/>
</dbReference>
<evidence type="ECO:0000313" key="3">
    <source>
        <dbReference type="Proteomes" id="UP001166402"/>
    </source>
</evidence>
<protein>
    <submittedName>
        <fullName evidence="2">Pyruvate/2-oxoglutarate dehydrogenase complex dihydrolipoamide dehydrogenase (E3) component</fullName>
    </submittedName>
</protein>
<sequence>MIGAGAIGIELAQALNAVGIKTYLIDMMDHILPQLVDNDMIEEGQRLIIENERFTICELVGQGLFIGKAMGKESQKNKRRMGENSDNC</sequence>
<dbReference type="SUPFAM" id="SSF51905">
    <property type="entry name" value="FAD/NAD(P)-binding domain"/>
    <property type="match status" value="1"/>
</dbReference>
<evidence type="ECO:0000313" key="2">
    <source>
        <dbReference type="EMBL" id="MBP2071485.1"/>
    </source>
</evidence>
<reference evidence="2" key="1">
    <citation type="submission" date="2021-03" db="EMBL/GenBank/DDBJ databases">
        <title>Genomic Encyclopedia of Type Strains, Phase IV (KMG-IV): sequencing the most valuable type-strain genomes for metagenomic binning, comparative biology and taxonomic classification.</title>
        <authorList>
            <person name="Goeker M."/>
        </authorList>
    </citation>
    <scope>NUCLEOTIDE SEQUENCE</scope>
    <source>
        <strain evidence="2">DSM 101588</strain>
    </source>
</reference>
<keyword evidence="2" id="KW-0670">Pyruvate</keyword>
<gene>
    <name evidence="2" type="ORF">J2Z80_001000</name>
</gene>
<dbReference type="EMBL" id="JAGGLT010000008">
    <property type="protein sequence ID" value="MBP2071485.1"/>
    <property type="molecule type" value="Genomic_DNA"/>
</dbReference>
<feature type="domain" description="Pyridine nucleotide-disulphide oxidoreductase N-terminal" evidence="1">
    <location>
        <begin position="2"/>
        <end position="49"/>
    </location>
</feature>
<dbReference type="Proteomes" id="UP001166402">
    <property type="component" value="Unassembled WGS sequence"/>
</dbReference>
<proteinExistence type="predicted"/>
<evidence type="ECO:0000259" key="1">
    <source>
        <dbReference type="Pfam" id="PF00070"/>
    </source>
</evidence>
<accession>A0ABS4NEP0</accession>